<comment type="caution">
    <text evidence="1">The sequence shown here is derived from an EMBL/GenBank/DDBJ whole genome shotgun (WGS) entry which is preliminary data.</text>
</comment>
<name>A0A7J6WGU1_THATH</name>
<proteinExistence type="predicted"/>
<reference evidence="1 2" key="1">
    <citation type="submission" date="2020-06" db="EMBL/GenBank/DDBJ databases">
        <title>Transcriptomic and genomic resources for Thalictrum thalictroides and T. hernandezii: Facilitating candidate gene discovery in an emerging model plant lineage.</title>
        <authorList>
            <person name="Arias T."/>
            <person name="Riano-Pachon D.M."/>
            <person name="Di Stilio V.S."/>
        </authorList>
    </citation>
    <scope>NUCLEOTIDE SEQUENCE [LARGE SCALE GENOMIC DNA]</scope>
    <source>
        <strain evidence="2">cv. WT478/WT964</strain>
        <tissue evidence="1">Leaves</tissue>
    </source>
</reference>
<evidence type="ECO:0000313" key="2">
    <source>
        <dbReference type="Proteomes" id="UP000554482"/>
    </source>
</evidence>
<keyword evidence="2" id="KW-1185">Reference proteome</keyword>
<gene>
    <name evidence="1" type="ORF">FRX31_013756</name>
</gene>
<protein>
    <submittedName>
        <fullName evidence="1">Uncharacterized protein</fullName>
    </submittedName>
</protein>
<organism evidence="1 2">
    <name type="scientific">Thalictrum thalictroides</name>
    <name type="common">Rue-anemone</name>
    <name type="synonym">Anemone thalictroides</name>
    <dbReference type="NCBI Taxonomy" id="46969"/>
    <lineage>
        <taxon>Eukaryota</taxon>
        <taxon>Viridiplantae</taxon>
        <taxon>Streptophyta</taxon>
        <taxon>Embryophyta</taxon>
        <taxon>Tracheophyta</taxon>
        <taxon>Spermatophyta</taxon>
        <taxon>Magnoliopsida</taxon>
        <taxon>Ranunculales</taxon>
        <taxon>Ranunculaceae</taxon>
        <taxon>Thalictroideae</taxon>
        <taxon>Thalictrum</taxon>
    </lineage>
</organism>
<dbReference type="AlphaFoldDB" id="A0A7J6WGU1"/>
<accession>A0A7J6WGU1</accession>
<dbReference type="EMBL" id="JABWDY010015694">
    <property type="protein sequence ID" value="KAF5196656.1"/>
    <property type="molecule type" value="Genomic_DNA"/>
</dbReference>
<evidence type="ECO:0000313" key="1">
    <source>
        <dbReference type="EMBL" id="KAF5196656.1"/>
    </source>
</evidence>
<sequence length="89" mass="10419">MIRSLYVEKGRWITRADSLREPSCLKDLRIVQSLGSSLEQKRNMIFSVYKRIRFSLFSTSCWIPYWDMYTRDQSTFLSEVSAAGDIIGI</sequence>
<dbReference type="Proteomes" id="UP000554482">
    <property type="component" value="Unassembled WGS sequence"/>
</dbReference>